<dbReference type="AlphaFoldDB" id="A0A9X2IL91"/>
<dbReference type="RefSeq" id="WP_251221482.1">
    <property type="nucleotide sequence ID" value="NZ_JAMBOL010000001.1"/>
</dbReference>
<reference evidence="1" key="1">
    <citation type="submission" date="2022-05" db="EMBL/GenBank/DDBJ databases">
        <title>Comparative Genomics of Spacecraft Associated Microbes.</title>
        <authorList>
            <person name="Tran M.T."/>
            <person name="Wright A."/>
            <person name="Seuylemezian A."/>
            <person name="Eisen J."/>
            <person name="Coil D."/>
        </authorList>
    </citation>
    <scope>NUCLEOTIDE SEQUENCE</scope>
    <source>
        <strain evidence="1">214.1.1</strain>
    </source>
</reference>
<organism evidence="1 2">
    <name type="scientific">Halalkalibacter oceani</name>
    <dbReference type="NCBI Taxonomy" id="1653776"/>
    <lineage>
        <taxon>Bacteria</taxon>
        <taxon>Bacillati</taxon>
        <taxon>Bacillota</taxon>
        <taxon>Bacilli</taxon>
        <taxon>Bacillales</taxon>
        <taxon>Bacillaceae</taxon>
        <taxon>Halalkalibacter</taxon>
    </lineage>
</organism>
<name>A0A9X2IL91_9BACI</name>
<dbReference type="Proteomes" id="UP001139179">
    <property type="component" value="Unassembled WGS sequence"/>
</dbReference>
<protein>
    <submittedName>
        <fullName evidence="1">Uncharacterized protein</fullName>
    </submittedName>
</protein>
<evidence type="ECO:0000313" key="2">
    <source>
        <dbReference type="Proteomes" id="UP001139179"/>
    </source>
</evidence>
<comment type="caution">
    <text evidence="1">The sequence shown here is derived from an EMBL/GenBank/DDBJ whole genome shotgun (WGS) entry which is preliminary data.</text>
</comment>
<accession>A0A9X2IL91</accession>
<keyword evidence="2" id="KW-1185">Reference proteome</keyword>
<sequence length="81" mass="9154">MAICTVCNGMSQIDYTCPACHVRTVDFGKIMDYEDSYKPYEEIEVAKAANGIANDREEQLCPHYMICPACSSSFVYQVKEQ</sequence>
<evidence type="ECO:0000313" key="1">
    <source>
        <dbReference type="EMBL" id="MCM3712609.1"/>
    </source>
</evidence>
<dbReference type="EMBL" id="JAMBOL010000001">
    <property type="protein sequence ID" value="MCM3712609.1"/>
    <property type="molecule type" value="Genomic_DNA"/>
</dbReference>
<gene>
    <name evidence="1" type="ORF">M3202_00810</name>
</gene>
<proteinExistence type="predicted"/>